<protein>
    <submittedName>
        <fullName evidence="1">Uncharacterized protein</fullName>
    </submittedName>
</protein>
<sequence length="481" mass="52398">MYSLGAIPRRLRDMPASLQPALSEYFAPQADQLRFLTIPPGSPLWGSGDITPQDRLLGISEKLSNTPIEPGWGLKRSAATEVVNDELNLSILRDGAEMQIAARPQMMCNMPITLLPQPGLIARAEADRLVLSTGLLRYARNDDEVALLLATSLAYKLLPAHLQRDAASARLEADYLAGYVLVRAGYDLPRATRIWLHLATASDASELRDLMPEHKISVQRLANLQRTAKEIQRKQTARKPVFPDIAWVTAGELKAASAQATPAPSSERNAPSTEEALLTDVTRIPFISNSGVVGYQRFLNTPVRPRAFAIAPTGAWSYKTGASAANDALTHCSLLAKGEICYLYAVDERVVWNVATAAEAPQAAAAQGKLQNLRAPKASGYATISDLAAVPLSPGNISAYQAFLEKPAPRAIVITQEGRARYWIGPGSLEYALTWCERQSEQCWLYAVDDTVVWDTNPARRIKARSQLAPAGGESMFLDTQ</sequence>
<evidence type="ECO:0000313" key="2">
    <source>
        <dbReference type="Proteomes" id="UP001500547"/>
    </source>
</evidence>
<name>A0ABP9R3J1_9RHOO</name>
<organism evidence="1 2">
    <name type="scientific">Viridibacterium curvum</name>
    <dbReference type="NCBI Taxonomy" id="1101404"/>
    <lineage>
        <taxon>Bacteria</taxon>
        <taxon>Pseudomonadati</taxon>
        <taxon>Pseudomonadota</taxon>
        <taxon>Betaproteobacteria</taxon>
        <taxon>Rhodocyclales</taxon>
        <taxon>Rhodocyclaceae</taxon>
        <taxon>Viridibacterium</taxon>
    </lineage>
</organism>
<dbReference type="Proteomes" id="UP001500547">
    <property type="component" value="Unassembled WGS sequence"/>
</dbReference>
<evidence type="ECO:0000313" key="1">
    <source>
        <dbReference type="EMBL" id="GAA5171085.1"/>
    </source>
</evidence>
<accession>A0ABP9R3J1</accession>
<comment type="caution">
    <text evidence="1">The sequence shown here is derived from an EMBL/GenBank/DDBJ whole genome shotgun (WGS) entry which is preliminary data.</text>
</comment>
<proteinExistence type="predicted"/>
<keyword evidence="2" id="KW-1185">Reference proteome</keyword>
<reference evidence="2" key="1">
    <citation type="journal article" date="2019" name="Int. J. Syst. Evol. Microbiol.">
        <title>The Global Catalogue of Microorganisms (GCM) 10K type strain sequencing project: providing services to taxonomists for standard genome sequencing and annotation.</title>
        <authorList>
            <consortium name="The Broad Institute Genomics Platform"/>
            <consortium name="The Broad Institute Genome Sequencing Center for Infectious Disease"/>
            <person name="Wu L."/>
            <person name="Ma J."/>
        </authorList>
    </citation>
    <scope>NUCLEOTIDE SEQUENCE [LARGE SCALE GENOMIC DNA]</scope>
    <source>
        <strain evidence="2">JCM 18715</strain>
    </source>
</reference>
<dbReference type="EMBL" id="BAABLD010000017">
    <property type="protein sequence ID" value="GAA5171085.1"/>
    <property type="molecule type" value="Genomic_DNA"/>
</dbReference>
<dbReference type="RefSeq" id="WP_345534419.1">
    <property type="nucleotide sequence ID" value="NZ_BAABLD010000017.1"/>
</dbReference>
<gene>
    <name evidence="1" type="ORF">GCM10025770_35130</name>
</gene>